<keyword evidence="8" id="KW-1133">Transmembrane helix</keyword>
<dbReference type="PRINTS" id="PR00463">
    <property type="entry name" value="EP450I"/>
</dbReference>
<dbReference type="GO" id="GO:0016705">
    <property type="term" value="F:oxidoreductase activity, acting on paired donors, with incorporation or reduction of molecular oxygen"/>
    <property type="evidence" value="ECO:0007669"/>
    <property type="project" value="InterPro"/>
</dbReference>
<dbReference type="InterPro" id="IPR036396">
    <property type="entry name" value="Cyt_P450_sf"/>
</dbReference>
<dbReference type="PANTHER" id="PTHR24305">
    <property type="entry name" value="CYTOCHROME P450"/>
    <property type="match status" value="1"/>
</dbReference>
<dbReference type="Gene3D" id="1.10.630.10">
    <property type="entry name" value="Cytochrome P450"/>
    <property type="match status" value="1"/>
</dbReference>
<dbReference type="HOGENOM" id="CLU_961532_0_0_1"/>
<proteinExistence type="inferred from homology"/>
<accession>F8NRP5</accession>
<evidence type="ECO:0000256" key="11">
    <source>
        <dbReference type="ARBA" id="ARBA00023033"/>
    </source>
</evidence>
<evidence type="ECO:0000256" key="12">
    <source>
        <dbReference type="ARBA" id="ARBA00023136"/>
    </source>
</evidence>
<organism evidence="14">
    <name type="scientific">Serpula lacrymans var. lacrymans (strain S7.9)</name>
    <name type="common">Dry rot fungus</name>
    <dbReference type="NCBI Taxonomy" id="578457"/>
    <lineage>
        <taxon>Eukaryota</taxon>
        <taxon>Fungi</taxon>
        <taxon>Dikarya</taxon>
        <taxon>Basidiomycota</taxon>
        <taxon>Agaricomycotina</taxon>
        <taxon>Agaricomycetes</taxon>
        <taxon>Agaricomycetidae</taxon>
        <taxon>Boletales</taxon>
        <taxon>Coniophorineae</taxon>
        <taxon>Serpulaceae</taxon>
        <taxon>Serpula</taxon>
    </lineage>
</organism>
<dbReference type="InterPro" id="IPR001128">
    <property type="entry name" value="Cyt_P450"/>
</dbReference>
<sequence length="287" mass="31214">MDAIKAITSDRVTFRKDAVSYEPLNYYGKNIISTEMSEWKRHRAIAAPAFSEANNALVWTETLRIITDWFNQLDATQRTEKSASNNAFSDLAIEVVSPMATLLITSAAGFGRRVSWEDDSAAPASGYTLTLRSAVITAVENFFFRMLTPDWFPAISSIVKVPFLSARVHATQQAFEELGRYMLELVSSARASVVEGRSSASSAALLHNLVEANTSPEGGSKCLSDGELLSNIFSFLLAGHETSAHSLGFAISLLALHPEAQSKMYAEVRKVWPEGSGTVGSSSVSFD</sequence>
<dbReference type="KEGG" id="sla:SERLADRAFT_360657"/>
<dbReference type="PANTHER" id="PTHR24305:SF166">
    <property type="entry name" value="CYTOCHROME P450 12A4, MITOCHONDRIAL-RELATED"/>
    <property type="match status" value="1"/>
</dbReference>
<evidence type="ECO:0000256" key="1">
    <source>
        <dbReference type="ARBA" id="ARBA00001971"/>
    </source>
</evidence>
<evidence type="ECO:0008006" key="15">
    <source>
        <dbReference type="Google" id="ProtNLM"/>
    </source>
</evidence>
<keyword evidence="9" id="KW-0560">Oxidoreductase</keyword>
<gene>
    <name evidence="13" type="ORF">SERLADRAFT_360657</name>
</gene>
<evidence type="ECO:0000256" key="8">
    <source>
        <dbReference type="ARBA" id="ARBA00022989"/>
    </source>
</evidence>
<dbReference type="InterPro" id="IPR050121">
    <property type="entry name" value="Cytochrome_P450_monoxygenase"/>
</dbReference>
<dbReference type="GO" id="GO:0005506">
    <property type="term" value="F:iron ion binding"/>
    <property type="evidence" value="ECO:0007669"/>
    <property type="project" value="InterPro"/>
</dbReference>
<dbReference type="GO" id="GO:0004497">
    <property type="term" value="F:monooxygenase activity"/>
    <property type="evidence" value="ECO:0007669"/>
    <property type="project" value="UniProtKB-KW"/>
</dbReference>
<dbReference type="Proteomes" id="UP000008064">
    <property type="component" value="Unassembled WGS sequence"/>
</dbReference>
<evidence type="ECO:0000313" key="14">
    <source>
        <dbReference type="Proteomes" id="UP000008064"/>
    </source>
</evidence>
<dbReference type="AlphaFoldDB" id="F8NRP5"/>
<comment type="subcellular location">
    <subcellularLocation>
        <location evidence="2">Membrane</location>
    </subcellularLocation>
</comment>
<dbReference type="InterPro" id="IPR002401">
    <property type="entry name" value="Cyt_P450_E_grp-I"/>
</dbReference>
<dbReference type="GO" id="GO:0020037">
    <property type="term" value="F:heme binding"/>
    <property type="evidence" value="ECO:0007669"/>
    <property type="project" value="InterPro"/>
</dbReference>
<name>F8NRP5_SERL9</name>
<evidence type="ECO:0000256" key="3">
    <source>
        <dbReference type="ARBA" id="ARBA00004721"/>
    </source>
</evidence>
<keyword evidence="12" id="KW-0472">Membrane</keyword>
<comment type="pathway">
    <text evidence="3">Secondary metabolite biosynthesis; terpenoid biosynthesis.</text>
</comment>
<evidence type="ECO:0000256" key="7">
    <source>
        <dbReference type="ARBA" id="ARBA00022723"/>
    </source>
</evidence>
<evidence type="ECO:0000256" key="4">
    <source>
        <dbReference type="ARBA" id="ARBA00010617"/>
    </source>
</evidence>
<dbReference type="SUPFAM" id="SSF48264">
    <property type="entry name" value="Cytochrome P450"/>
    <property type="match status" value="1"/>
</dbReference>
<evidence type="ECO:0000256" key="6">
    <source>
        <dbReference type="ARBA" id="ARBA00022692"/>
    </source>
</evidence>
<evidence type="ECO:0000256" key="10">
    <source>
        <dbReference type="ARBA" id="ARBA00023004"/>
    </source>
</evidence>
<evidence type="ECO:0000256" key="2">
    <source>
        <dbReference type="ARBA" id="ARBA00004370"/>
    </source>
</evidence>
<dbReference type="GeneID" id="18809788"/>
<keyword evidence="10" id="KW-0408">Iron</keyword>
<keyword evidence="5" id="KW-0349">Heme</keyword>
<keyword evidence="11" id="KW-0503">Monooxygenase</keyword>
<dbReference type="OrthoDB" id="1470350at2759"/>
<keyword evidence="6" id="KW-0812">Transmembrane</keyword>
<comment type="similarity">
    <text evidence="4">Belongs to the cytochrome P450 family.</text>
</comment>
<keyword evidence="7" id="KW-0479">Metal-binding</keyword>
<reference evidence="14" key="1">
    <citation type="journal article" date="2011" name="Science">
        <title>The plant cell wall-decomposing machinery underlies the functional diversity of forest fungi.</title>
        <authorList>
            <person name="Eastwood D.C."/>
            <person name="Floudas D."/>
            <person name="Binder M."/>
            <person name="Majcherczyk A."/>
            <person name="Schneider P."/>
            <person name="Aerts A."/>
            <person name="Asiegbu F.O."/>
            <person name="Baker S.E."/>
            <person name="Barry K."/>
            <person name="Bendiksby M."/>
            <person name="Blumentritt M."/>
            <person name="Coutinho P.M."/>
            <person name="Cullen D."/>
            <person name="de Vries R.P."/>
            <person name="Gathman A."/>
            <person name="Goodell B."/>
            <person name="Henrissat B."/>
            <person name="Ihrmark K."/>
            <person name="Kauserud H."/>
            <person name="Kohler A."/>
            <person name="LaButti K."/>
            <person name="Lapidus A."/>
            <person name="Lavin J.L."/>
            <person name="Lee Y.-H."/>
            <person name="Lindquist E."/>
            <person name="Lilly W."/>
            <person name="Lucas S."/>
            <person name="Morin E."/>
            <person name="Murat C."/>
            <person name="Oguiza J.A."/>
            <person name="Park J."/>
            <person name="Pisabarro A.G."/>
            <person name="Riley R."/>
            <person name="Rosling A."/>
            <person name="Salamov A."/>
            <person name="Schmidt O."/>
            <person name="Schmutz J."/>
            <person name="Skrede I."/>
            <person name="Stenlid J."/>
            <person name="Wiebenga A."/>
            <person name="Xie X."/>
            <person name="Kuees U."/>
            <person name="Hibbett D.S."/>
            <person name="Hoffmeister D."/>
            <person name="Hoegberg N."/>
            <person name="Martin F."/>
            <person name="Grigoriev I.V."/>
            <person name="Watkinson S.C."/>
        </authorList>
    </citation>
    <scope>NUCLEOTIDE SEQUENCE [LARGE SCALE GENOMIC DNA]</scope>
    <source>
        <strain evidence="14">S7.9</strain>
    </source>
</reference>
<dbReference type="EMBL" id="GL945432">
    <property type="protein sequence ID" value="EGO26311.1"/>
    <property type="molecule type" value="Genomic_DNA"/>
</dbReference>
<protein>
    <recommendedName>
        <fullName evidence="15">Cytochrome P450</fullName>
    </recommendedName>
</protein>
<evidence type="ECO:0000313" key="13">
    <source>
        <dbReference type="EMBL" id="EGO26311.1"/>
    </source>
</evidence>
<evidence type="ECO:0000256" key="5">
    <source>
        <dbReference type="ARBA" id="ARBA00022617"/>
    </source>
</evidence>
<comment type="cofactor">
    <cofactor evidence="1">
        <name>heme</name>
        <dbReference type="ChEBI" id="CHEBI:30413"/>
    </cofactor>
</comment>
<dbReference type="RefSeq" id="XP_007316484.1">
    <property type="nucleotide sequence ID" value="XM_007316422.1"/>
</dbReference>
<evidence type="ECO:0000256" key="9">
    <source>
        <dbReference type="ARBA" id="ARBA00023002"/>
    </source>
</evidence>
<dbReference type="GO" id="GO:0016020">
    <property type="term" value="C:membrane"/>
    <property type="evidence" value="ECO:0007669"/>
    <property type="project" value="UniProtKB-SubCell"/>
</dbReference>
<dbReference type="Pfam" id="PF00067">
    <property type="entry name" value="p450"/>
    <property type="match status" value="1"/>
</dbReference>